<protein>
    <submittedName>
        <fullName evidence="2">Uncharacterized protein</fullName>
    </submittedName>
</protein>
<dbReference type="EMBL" id="CBTK010000056">
    <property type="protein sequence ID" value="CDH44060.1"/>
    <property type="molecule type" value="Genomic_DNA"/>
</dbReference>
<sequence length="79" mass="8490">MCDRRQSYGRMEIAPNNNGTVAGAVGLYNFLTAAEMPLPSQVVLRRRIAPNARRPKPSRPRLAGSGTLMSVGGVVPPSR</sequence>
<dbReference type="Proteomes" id="UP000019184">
    <property type="component" value="Unassembled WGS sequence"/>
</dbReference>
<feature type="compositionally biased region" description="Basic residues" evidence="1">
    <location>
        <begin position="49"/>
        <end position="59"/>
    </location>
</feature>
<evidence type="ECO:0000313" key="3">
    <source>
        <dbReference type="Proteomes" id="UP000019184"/>
    </source>
</evidence>
<evidence type="ECO:0000256" key="1">
    <source>
        <dbReference type="SAM" id="MobiDB-lite"/>
    </source>
</evidence>
<comment type="caution">
    <text evidence="2">The sequence shown here is derived from an EMBL/GenBank/DDBJ whole genome shotgun (WGS) entry which is preliminary data.</text>
</comment>
<gene>
    <name evidence="2" type="ORF">BN874_1490002</name>
</gene>
<keyword evidence="3" id="KW-1185">Reference proteome</keyword>
<accession>A0A7U7G9Q7</accession>
<proteinExistence type="predicted"/>
<dbReference type="AlphaFoldDB" id="A0A7U7G9Q7"/>
<feature type="region of interest" description="Disordered" evidence="1">
    <location>
        <begin position="49"/>
        <end position="79"/>
    </location>
</feature>
<organism evidence="2 3">
    <name type="scientific">Candidatus Contendobacter odensis Run_B_J11</name>
    <dbReference type="NCBI Taxonomy" id="1400861"/>
    <lineage>
        <taxon>Bacteria</taxon>
        <taxon>Pseudomonadati</taxon>
        <taxon>Pseudomonadota</taxon>
        <taxon>Gammaproteobacteria</taxon>
        <taxon>Candidatus Competibacteraceae</taxon>
        <taxon>Candidatus Contendibacter</taxon>
    </lineage>
</organism>
<name>A0A7U7G9Q7_9GAMM</name>
<evidence type="ECO:0000313" key="2">
    <source>
        <dbReference type="EMBL" id="CDH44060.1"/>
    </source>
</evidence>
<reference evidence="2 3" key="1">
    <citation type="journal article" date="2014" name="ISME J.">
        <title>Candidatus Competibacter-lineage genomes retrieved from metagenomes reveal functional metabolic diversity.</title>
        <authorList>
            <person name="McIlroy S.J."/>
            <person name="Albertsen M."/>
            <person name="Andresen E.K."/>
            <person name="Saunders A.M."/>
            <person name="Kristiansen R."/>
            <person name="Stokholm-Bjerregaard M."/>
            <person name="Nielsen K.L."/>
            <person name="Nielsen P.H."/>
        </authorList>
    </citation>
    <scope>NUCLEOTIDE SEQUENCE [LARGE SCALE GENOMIC DNA]</scope>
    <source>
        <strain evidence="2 3">Run_B_J11</strain>
    </source>
</reference>